<evidence type="ECO:0000313" key="2">
    <source>
        <dbReference type="Proteomes" id="UP000807159"/>
    </source>
</evidence>
<protein>
    <submittedName>
        <fullName evidence="1">Uncharacterized protein</fullName>
    </submittedName>
</protein>
<gene>
    <name evidence="1" type="ORF">H0E87_011691</name>
</gene>
<accession>A0A8T2YGJ8</accession>
<dbReference type="InterPro" id="IPR003428">
    <property type="entry name" value="MAM33"/>
</dbReference>
<organism evidence="1 2">
    <name type="scientific">Populus deltoides</name>
    <name type="common">Eastern poplar</name>
    <name type="synonym">Eastern cottonwood</name>
    <dbReference type="NCBI Taxonomy" id="3696"/>
    <lineage>
        <taxon>Eukaryota</taxon>
        <taxon>Viridiplantae</taxon>
        <taxon>Streptophyta</taxon>
        <taxon>Embryophyta</taxon>
        <taxon>Tracheophyta</taxon>
        <taxon>Spermatophyta</taxon>
        <taxon>Magnoliopsida</taxon>
        <taxon>eudicotyledons</taxon>
        <taxon>Gunneridae</taxon>
        <taxon>Pentapetalae</taxon>
        <taxon>rosids</taxon>
        <taxon>fabids</taxon>
        <taxon>Malpighiales</taxon>
        <taxon>Salicaceae</taxon>
        <taxon>Saliceae</taxon>
        <taxon>Populus</taxon>
    </lineage>
</organism>
<comment type="caution">
    <text evidence="1">The sequence shown here is derived from an EMBL/GenBank/DDBJ whole genome shotgun (WGS) entry which is preliminary data.</text>
</comment>
<dbReference type="EMBL" id="JACEGQ020000006">
    <property type="protein sequence ID" value="KAH8504129.1"/>
    <property type="molecule type" value="Genomic_DNA"/>
</dbReference>
<dbReference type="AlphaFoldDB" id="A0A8T2YGJ8"/>
<dbReference type="InterPro" id="IPR036561">
    <property type="entry name" value="MAM33_sf"/>
</dbReference>
<dbReference type="SUPFAM" id="SSF54529">
    <property type="entry name" value="Mitochondrial glycoprotein MAM33-like"/>
    <property type="match status" value="1"/>
</dbReference>
<name>A0A8T2YGJ8_POPDE</name>
<proteinExistence type="predicted"/>
<dbReference type="PANTHER" id="PTHR10826">
    <property type="entry name" value="COMPLEMENT COMPONENT 1"/>
    <property type="match status" value="1"/>
</dbReference>
<dbReference type="GO" id="GO:0005759">
    <property type="term" value="C:mitochondrial matrix"/>
    <property type="evidence" value="ECO:0007669"/>
    <property type="project" value="InterPro"/>
</dbReference>
<dbReference type="Gene3D" id="3.10.280.10">
    <property type="entry name" value="Mitochondrial glycoprotein"/>
    <property type="match status" value="1"/>
</dbReference>
<dbReference type="PANTHER" id="PTHR10826:SF14">
    <property type="entry name" value="MITOCHONDRIAL GLYCOPROTEIN FAMILY PROTEIN"/>
    <property type="match status" value="1"/>
</dbReference>
<sequence>MPSHLPFSSNPPYLTQLTTKLPYISYFEANILRIFSKEINCQSEYAPPHQFYYLDYVARDEVSFIYGGRSIRRAVDDNEDIKLEASMFDGYVTVPKLGDVASGEDLRHHISVIVDISRGDGGEKLEFLCSAWPDHLEIQKVYLLGHRRCWLKRELQKTLREYLEARGGK</sequence>
<reference evidence="1" key="1">
    <citation type="journal article" date="2021" name="J. Hered.">
        <title>Genome Assembly of Salicaceae Populus deltoides (Eastern Cottonwood) I-69 Based on Nanopore Sequencing and Hi-C Technologies.</title>
        <authorList>
            <person name="Bai S."/>
            <person name="Wu H."/>
            <person name="Zhang J."/>
            <person name="Pan Z."/>
            <person name="Zhao W."/>
            <person name="Li Z."/>
            <person name="Tong C."/>
        </authorList>
    </citation>
    <scope>NUCLEOTIDE SEQUENCE</scope>
    <source>
        <tissue evidence="1">Leaf</tissue>
    </source>
</reference>
<evidence type="ECO:0000313" key="1">
    <source>
        <dbReference type="EMBL" id="KAH8504129.1"/>
    </source>
</evidence>
<dbReference type="Proteomes" id="UP000807159">
    <property type="component" value="Chromosome 6"/>
</dbReference>
<keyword evidence="2" id="KW-1185">Reference proteome</keyword>